<comment type="similarity">
    <text evidence="2 5">Belongs to the Ap4A hydrolase family.</text>
</comment>
<evidence type="ECO:0000313" key="7">
    <source>
        <dbReference type="EMBL" id="BBB28732.1"/>
    </source>
</evidence>
<evidence type="ECO:0000259" key="6">
    <source>
        <dbReference type="Pfam" id="PF00149"/>
    </source>
</evidence>
<name>A0A7R6PEN9_9GAMM</name>
<organism evidence="7 8">
    <name type="scientific">Neptunomonas japonica JAMM 1380</name>
    <dbReference type="NCBI Taxonomy" id="1441457"/>
    <lineage>
        <taxon>Bacteria</taxon>
        <taxon>Pseudomonadati</taxon>
        <taxon>Pseudomonadota</taxon>
        <taxon>Gammaproteobacteria</taxon>
        <taxon>Oceanospirillales</taxon>
        <taxon>Oceanospirillaceae</taxon>
        <taxon>Neptunomonas</taxon>
    </lineage>
</organism>
<dbReference type="HAMAP" id="MF_00199">
    <property type="entry name" value="ApaH"/>
    <property type="match status" value="1"/>
</dbReference>
<accession>A0A7R6PEN9</accession>
<gene>
    <name evidence="5 7" type="primary">apaH</name>
    <name evidence="7" type="ORF">NEJAP_0775</name>
</gene>
<comment type="function">
    <text evidence="1 5">Hydrolyzes diadenosine 5',5'''-P1,P4-tetraphosphate to yield ADP.</text>
</comment>
<keyword evidence="8" id="KW-1185">Reference proteome</keyword>
<dbReference type="NCBIfam" id="TIGR00668">
    <property type="entry name" value="apaH"/>
    <property type="match status" value="1"/>
</dbReference>
<sequence length="273" mass="31072">MATYAIGDIQGCFDELQNLLAAISFNKSDTLWICGDLVNRGPKSLETLRFIKQLDRQAISVLGNHDLHLLAIHNGAVKKKKSDTLDEILNASDRSELMDWLQQQPLLHSDKSLNFTMVHAGIPPRWSITKAHQLANEVESTLKSPQAKAFFEHMYGNTPKIWSNQLSGWDRLRLITNYFTRMRFCTSQNELEFASKGGLETQPNGFLPWYKHDNRKSAEQRIVFGHWAALQGKTDTANIYALDTGCIWGDKLTALRLDDLAYFETPSLQKNNF</sequence>
<feature type="domain" description="Calcineurin-like phosphoesterase" evidence="6">
    <location>
        <begin position="4"/>
        <end position="135"/>
    </location>
</feature>
<dbReference type="NCBIfam" id="NF001204">
    <property type="entry name" value="PRK00166.1"/>
    <property type="match status" value="1"/>
</dbReference>
<proteinExistence type="inferred from homology"/>
<evidence type="ECO:0000256" key="1">
    <source>
        <dbReference type="ARBA" id="ARBA00003413"/>
    </source>
</evidence>
<evidence type="ECO:0000313" key="8">
    <source>
        <dbReference type="Proteomes" id="UP000595332"/>
    </source>
</evidence>
<dbReference type="GO" id="GO:0008803">
    <property type="term" value="F:bis(5'-nucleosyl)-tetraphosphatase (symmetrical) activity"/>
    <property type="evidence" value="ECO:0007669"/>
    <property type="project" value="UniProtKB-UniRule"/>
</dbReference>
<dbReference type="PANTHER" id="PTHR40942">
    <property type="match status" value="1"/>
</dbReference>
<dbReference type="AlphaFoldDB" id="A0A7R6PEN9"/>
<evidence type="ECO:0000256" key="3">
    <source>
        <dbReference type="ARBA" id="ARBA00022801"/>
    </source>
</evidence>
<reference evidence="7 8" key="1">
    <citation type="journal article" date="2008" name="Int. J. Syst. Evol. Microbiol.">
        <title>Neptunomonas japonica sp. nov., an Osedax japonicus symbiont-like bacterium isolated from sediment adjacent to sperm whale carcasses off Kagoshima, Japan.</title>
        <authorList>
            <person name="Miyazaki M."/>
            <person name="Nogi Y."/>
            <person name="Fujiwara Y."/>
            <person name="Kawato M."/>
            <person name="Kubokawa K."/>
            <person name="Horikoshi K."/>
        </authorList>
    </citation>
    <scope>NUCLEOTIDE SEQUENCE [LARGE SCALE GENOMIC DNA]</scope>
    <source>
        <strain evidence="7 8">JAMM 1380</strain>
    </source>
</reference>
<dbReference type="Gene3D" id="3.60.21.10">
    <property type="match status" value="1"/>
</dbReference>
<evidence type="ECO:0000256" key="4">
    <source>
        <dbReference type="ARBA" id="ARBA00049417"/>
    </source>
</evidence>
<protein>
    <recommendedName>
        <fullName evidence="5">Bis(5'-nucleosyl)-tetraphosphatase, symmetrical</fullName>
        <ecNumber evidence="5">3.6.1.41</ecNumber>
    </recommendedName>
    <alternativeName>
        <fullName evidence="5">Ap4A hydrolase</fullName>
    </alternativeName>
    <alternativeName>
        <fullName evidence="5">Diadenosine 5',5'''-P1,P4-tetraphosphate pyrophosphohydrolase</fullName>
    </alternativeName>
    <alternativeName>
        <fullName evidence="5">Diadenosine tetraphosphatase</fullName>
    </alternativeName>
</protein>
<keyword evidence="3 5" id="KW-0378">Hydrolase</keyword>
<dbReference type="InterPro" id="IPR004843">
    <property type="entry name" value="Calcineurin-like_PHP"/>
</dbReference>
<dbReference type="Pfam" id="PF00149">
    <property type="entry name" value="Metallophos"/>
    <property type="match status" value="1"/>
</dbReference>
<dbReference type="KEGG" id="njp:NEJAP_0775"/>
<dbReference type="EMBL" id="AP014546">
    <property type="protein sequence ID" value="BBB28732.1"/>
    <property type="molecule type" value="Genomic_DNA"/>
</dbReference>
<evidence type="ECO:0000256" key="2">
    <source>
        <dbReference type="ARBA" id="ARBA00005419"/>
    </source>
</evidence>
<dbReference type="Proteomes" id="UP000595332">
    <property type="component" value="Chromosome"/>
</dbReference>
<evidence type="ECO:0000256" key="5">
    <source>
        <dbReference type="HAMAP-Rule" id="MF_00199"/>
    </source>
</evidence>
<dbReference type="SUPFAM" id="SSF56300">
    <property type="entry name" value="Metallo-dependent phosphatases"/>
    <property type="match status" value="1"/>
</dbReference>
<dbReference type="InterPro" id="IPR029052">
    <property type="entry name" value="Metallo-depent_PP-like"/>
</dbReference>
<dbReference type="PANTHER" id="PTHR40942:SF4">
    <property type="entry name" value="CYTOCHROME C5"/>
    <property type="match status" value="1"/>
</dbReference>
<dbReference type="InterPro" id="IPR004617">
    <property type="entry name" value="ApaH"/>
</dbReference>
<dbReference type="RefSeq" id="WP_201349400.1">
    <property type="nucleotide sequence ID" value="NZ_AP014546.1"/>
</dbReference>
<dbReference type="CDD" id="cd07422">
    <property type="entry name" value="MPP_ApaH"/>
    <property type="match status" value="1"/>
</dbReference>
<comment type="catalytic activity">
    <reaction evidence="4 5">
        <text>P(1),P(4)-bis(5'-adenosyl) tetraphosphate + H2O = 2 ADP + 2 H(+)</text>
        <dbReference type="Rhea" id="RHEA:24252"/>
        <dbReference type="ChEBI" id="CHEBI:15377"/>
        <dbReference type="ChEBI" id="CHEBI:15378"/>
        <dbReference type="ChEBI" id="CHEBI:58141"/>
        <dbReference type="ChEBI" id="CHEBI:456216"/>
        <dbReference type="EC" id="3.6.1.41"/>
    </reaction>
</comment>
<dbReference type="EC" id="3.6.1.41" evidence="5"/>
<dbReference type="PIRSF" id="PIRSF000903">
    <property type="entry name" value="B5n-ttraPtase_sm"/>
    <property type="match status" value="1"/>
</dbReference>